<feature type="region of interest" description="Disordered" evidence="2">
    <location>
        <begin position="1"/>
        <end position="75"/>
    </location>
</feature>
<dbReference type="PANTHER" id="PTHR31071:SF38">
    <property type="entry name" value="INTRACELLULAR PROTEIN TRANSPORT PROTEIN USO1-LIKE PROTEIN"/>
    <property type="match status" value="1"/>
</dbReference>
<dbReference type="EMBL" id="CACVBM020001728">
    <property type="protein sequence ID" value="CAA7058538.1"/>
    <property type="molecule type" value="Genomic_DNA"/>
</dbReference>
<feature type="compositionally biased region" description="Basic and acidic residues" evidence="2">
    <location>
        <begin position="447"/>
        <end position="458"/>
    </location>
</feature>
<organism evidence="3 5">
    <name type="scientific">Microthlaspi erraticum</name>
    <dbReference type="NCBI Taxonomy" id="1685480"/>
    <lineage>
        <taxon>Eukaryota</taxon>
        <taxon>Viridiplantae</taxon>
        <taxon>Streptophyta</taxon>
        <taxon>Embryophyta</taxon>
        <taxon>Tracheophyta</taxon>
        <taxon>Spermatophyta</taxon>
        <taxon>Magnoliopsida</taxon>
        <taxon>eudicotyledons</taxon>
        <taxon>Gunneridae</taxon>
        <taxon>Pentapetalae</taxon>
        <taxon>rosids</taxon>
        <taxon>malvids</taxon>
        <taxon>Brassicales</taxon>
        <taxon>Brassicaceae</taxon>
        <taxon>Coluteocarpeae</taxon>
        <taxon>Microthlaspi</taxon>
    </lineage>
</organism>
<feature type="region of interest" description="Disordered" evidence="2">
    <location>
        <begin position="149"/>
        <end position="181"/>
    </location>
</feature>
<name>A0A6D2KPA3_9BRAS</name>
<evidence type="ECO:0000256" key="1">
    <source>
        <dbReference type="SAM" id="Coils"/>
    </source>
</evidence>
<dbReference type="EMBL" id="CACVBM020001551">
    <property type="protein sequence ID" value="CAA7053802.1"/>
    <property type="molecule type" value="Genomic_DNA"/>
</dbReference>
<evidence type="ECO:0000313" key="5">
    <source>
        <dbReference type="Proteomes" id="UP000467841"/>
    </source>
</evidence>
<evidence type="ECO:0000313" key="4">
    <source>
        <dbReference type="EMBL" id="CAA7058538.1"/>
    </source>
</evidence>
<keyword evidence="1" id="KW-0175">Coiled coil</keyword>
<gene>
    <name evidence="3" type="ORF">MERR_LOCUS41038</name>
    <name evidence="4" type="ORF">MERR_LOCUS45774</name>
</gene>
<feature type="compositionally biased region" description="Acidic residues" evidence="2">
    <location>
        <begin position="7"/>
        <end position="23"/>
    </location>
</feature>
<sequence>MKSSKEEGEEDEDGEEEGGEEEEGQKGKRFIEKLRRRAVFGAVGHKSVSRRPSTPAHISVDPNNPSSSSSKIPPSSRKLAASLWEFYQYYDQDHHHHHEIPPPPAAKMHRLRHGHGKAVVRDNGLDLTDDQPESAGSIRRQISQMLTKHHQLTERNDHSSQPPSPARRRRRRAGGEANHNLKTSTELLKVLNRIWSLEEQHSDNISLIKSLKTELSHSHARIKELEEDRKLRRRAESLHRKVAMELSEVKSKMERETKSKKMLERLCDEFAKGIKSYERETHGLKKQKNWDDEEEQEEQMVLCMAESWLDERIQSGDGSKLEFEIEAFLNKSKETKKNRRSSLESVPFNALSAPIQEEEDDSNCFELKKHHREEAEKQRRRNQSLQVKFEDQMAKETSNVVVGEMIGTHRRSDEASCSYASRRAESPIRHWNPRAVTTDLGVKEKKNTLRAKLSEARTKSSRPRIRLFNG</sequence>
<evidence type="ECO:0000313" key="3">
    <source>
        <dbReference type="EMBL" id="CAA7053802.1"/>
    </source>
</evidence>
<feature type="coiled-coil region" evidence="1">
    <location>
        <begin position="208"/>
        <end position="266"/>
    </location>
</feature>
<feature type="compositionally biased region" description="Basic residues" evidence="2">
    <location>
        <begin position="459"/>
        <end position="470"/>
    </location>
</feature>
<keyword evidence="5" id="KW-1185">Reference proteome</keyword>
<proteinExistence type="predicted"/>
<evidence type="ECO:0000256" key="2">
    <source>
        <dbReference type="SAM" id="MobiDB-lite"/>
    </source>
</evidence>
<accession>A0A6D2KPA3</accession>
<dbReference type="AlphaFoldDB" id="A0A6D2KPA3"/>
<reference evidence="3 5" key="1">
    <citation type="submission" date="2020-01" db="EMBL/GenBank/DDBJ databases">
        <authorList>
            <person name="Mishra B."/>
        </authorList>
    </citation>
    <scope>NUCLEOTIDE SEQUENCE [LARGE SCALE GENOMIC DNA]</scope>
</reference>
<dbReference type="Proteomes" id="UP000467841">
    <property type="component" value="Unassembled WGS sequence"/>
</dbReference>
<dbReference type="InterPro" id="IPR043424">
    <property type="entry name" value="BLT-like"/>
</dbReference>
<feature type="compositionally biased region" description="Low complexity" evidence="2">
    <location>
        <begin position="62"/>
        <end position="75"/>
    </location>
</feature>
<feature type="compositionally biased region" description="Basic and acidic residues" evidence="2">
    <location>
        <begin position="24"/>
        <end position="33"/>
    </location>
</feature>
<feature type="region of interest" description="Disordered" evidence="2">
    <location>
        <begin position="95"/>
        <end position="114"/>
    </location>
</feature>
<protein>
    <submittedName>
        <fullName evidence="3">Uncharacterized protein</fullName>
    </submittedName>
</protein>
<dbReference type="PANTHER" id="PTHR31071">
    <property type="entry name" value="GB|AAF24581.1"/>
    <property type="match status" value="1"/>
</dbReference>
<feature type="region of interest" description="Disordered" evidence="2">
    <location>
        <begin position="447"/>
        <end position="470"/>
    </location>
</feature>
<dbReference type="OrthoDB" id="670909at2759"/>